<dbReference type="AlphaFoldDB" id="A0A2K1R3J3"/>
<evidence type="ECO:0000256" key="6">
    <source>
        <dbReference type="ARBA" id="ARBA00023136"/>
    </source>
</evidence>
<evidence type="ECO:0000256" key="1">
    <source>
        <dbReference type="ARBA" id="ARBA00004294"/>
    </source>
</evidence>
<dbReference type="InterPro" id="IPR033468">
    <property type="entry name" value="Metaxin_GST"/>
</dbReference>
<organism evidence="10 11">
    <name type="scientific">Sphaceloma murrayae</name>
    <dbReference type="NCBI Taxonomy" id="2082308"/>
    <lineage>
        <taxon>Eukaryota</taxon>
        <taxon>Fungi</taxon>
        <taxon>Dikarya</taxon>
        <taxon>Ascomycota</taxon>
        <taxon>Pezizomycotina</taxon>
        <taxon>Dothideomycetes</taxon>
        <taxon>Dothideomycetidae</taxon>
        <taxon>Myriangiales</taxon>
        <taxon>Elsinoaceae</taxon>
        <taxon>Sphaceloma</taxon>
    </lineage>
</organism>
<evidence type="ECO:0000256" key="4">
    <source>
        <dbReference type="ARBA" id="ARBA00022927"/>
    </source>
</evidence>
<evidence type="ECO:0000256" key="5">
    <source>
        <dbReference type="ARBA" id="ARBA00023128"/>
    </source>
</evidence>
<dbReference type="GO" id="GO:0015031">
    <property type="term" value="P:protein transport"/>
    <property type="evidence" value="ECO:0007669"/>
    <property type="project" value="UniProtKB-KW"/>
</dbReference>
<dbReference type="OrthoDB" id="5835136at2759"/>
<name>A0A2K1R3J3_9PEZI</name>
<reference evidence="10 11" key="1">
    <citation type="submission" date="2017-06" db="EMBL/GenBank/DDBJ databases">
        <title>Draft genome sequence of a variant of Elsinoe murrayae.</title>
        <authorList>
            <person name="Cheng Q."/>
        </authorList>
    </citation>
    <scope>NUCLEOTIDE SEQUENCE [LARGE SCALE GENOMIC DNA]</scope>
    <source>
        <strain evidence="10 11">CQ-2017a</strain>
    </source>
</reference>
<dbReference type="GO" id="GO:0007005">
    <property type="term" value="P:mitochondrion organization"/>
    <property type="evidence" value="ECO:0007669"/>
    <property type="project" value="TreeGrafter"/>
</dbReference>
<feature type="region of interest" description="Disordered" evidence="7">
    <location>
        <begin position="401"/>
        <end position="435"/>
    </location>
</feature>
<evidence type="ECO:0000259" key="8">
    <source>
        <dbReference type="Pfam" id="PF10568"/>
    </source>
</evidence>
<keyword evidence="5" id="KW-0496">Mitochondrion</keyword>
<dbReference type="PANTHER" id="PTHR12289">
    <property type="entry name" value="METAXIN RELATED"/>
    <property type="match status" value="1"/>
</dbReference>
<keyword evidence="4" id="KW-0653">Protein transport</keyword>
<dbReference type="InterPro" id="IPR019564">
    <property type="entry name" value="Sam37/metaxin_N"/>
</dbReference>
<feature type="domain" description="Mitochondrial outer membrane transport complex Sam37/metaxin N-terminal" evidence="8">
    <location>
        <begin position="19"/>
        <end position="129"/>
    </location>
</feature>
<comment type="subcellular location">
    <subcellularLocation>
        <location evidence="1">Mitochondrion outer membrane</location>
    </subcellularLocation>
</comment>
<dbReference type="PANTHER" id="PTHR12289:SF41">
    <property type="entry name" value="FAILED AXON CONNECTIONS-RELATED"/>
    <property type="match status" value="1"/>
</dbReference>
<comment type="caution">
    <text evidence="10">The sequence shown here is derived from an EMBL/GenBank/DDBJ whole genome shotgun (WGS) entry which is preliminary data.</text>
</comment>
<dbReference type="Pfam" id="PF10568">
    <property type="entry name" value="Tom37"/>
    <property type="match status" value="1"/>
</dbReference>
<accession>A0A2K1R3J3</accession>
<evidence type="ECO:0000313" key="10">
    <source>
        <dbReference type="EMBL" id="PNS21866.1"/>
    </source>
</evidence>
<dbReference type="Proteomes" id="UP000243797">
    <property type="component" value="Unassembled WGS sequence"/>
</dbReference>
<protein>
    <recommendedName>
        <fullName evidence="12">Mitochondrial outer membrane transport complex Sam37/metaxin N-terminal domain-containing protein</fullName>
    </recommendedName>
</protein>
<dbReference type="Pfam" id="PF17171">
    <property type="entry name" value="GST_C_6"/>
    <property type="match status" value="1"/>
</dbReference>
<evidence type="ECO:0000313" key="11">
    <source>
        <dbReference type="Proteomes" id="UP000243797"/>
    </source>
</evidence>
<keyword evidence="11" id="KW-1185">Reference proteome</keyword>
<proteinExistence type="predicted"/>
<keyword evidence="3" id="KW-1000">Mitochondrion outer membrane</keyword>
<evidence type="ECO:0008006" key="12">
    <source>
        <dbReference type="Google" id="ProtNLM"/>
    </source>
</evidence>
<evidence type="ECO:0000256" key="3">
    <source>
        <dbReference type="ARBA" id="ARBA00022787"/>
    </source>
</evidence>
<dbReference type="InParanoid" id="A0A2K1R3J3"/>
<dbReference type="STRING" id="2082308.A0A2K1R3J3"/>
<evidence type="ECO:0000256" key="2">
    <source>
        <dbReference type="ARBA" id="ARBA00022448"/>
    </source>
</evidence>
<keyword evidence="6" id="KW-0472">Membrane</keyword>
<sequence>MRLYVLGPAFGCPSIDAQCNAAVALVKHAAQSQAQDWELVCALGNLESVPFLEDGGQQYYGFQSIAQHLAYDKGSAEHYATEAFLESNGQTLLDVSLYVSYENYAARTRPSYSHILPWYLNYLIPPERRAAARKRTEHLGITGIDMDDVHESVIDQPETMSVAERRFDEETKSRARLLLGKRHTVKSMLRSSAHAGAFKLKNLADNFYEPLIDLLGEKQYLFSDKEMSRSDFLAYGYLSLLLYPKVPQAWAAEMMRRDYQTLARYVERIHSQLKLHVSDDVAHDVLRDVSINSSSLPWTTLARPSMSQQISSCTQALLRQTPLAPRTPPVTVDESGPIKSRTLQDWVPQVASMTLAALILSGYVLYRNGIWPHGQPIHLFGRKRLSDYGAAGTALAILGGISPRSSPPERVNSHEEDGVVISEVQVDGPRATSAA</sequence>
<dbReference type="EMBL" id="NKHZ01000001">
    <property type="protein sequence ID" value="PNS21866.1"/>
    <property type="molecule type" value="Genomic_DNA"/>
</dbReference>
<dbReference type="InterPro" id="IPR050931">
    <property type="entry name" value="Mito_Protein_Transport_Metaxin"/>
</dbReference>
<dbReference type="GO" id="GO:0001401">
    <property type="term" value="C:SAM complex"/>
    <property type="evidence" value="ECO:0007669"/>
    <property type="project" value="InterPro"/>
</dbReference>
<evidence type="ECO:0000259" key="9">
    <source>
        <dbReference type="Pfam" id="PF17171"/>
    </source>
</evidence>
<keyword evidence="2" id="KW-0813">Transport</keyword>
<feature type="domain" description="Metaxin glutathione S-transferase" evidence="9">
    <location>
        <begin position="208"/>
        <end position="269"/>
    </location>
</feature>
<gene>
    <name evidence="10" type="ORF">CAC42_464</name>
</gene>
<evidence type="ECO:0000256" key="7">
    <source>
        <dbReference type="SAM" id="MobiDB-lite"/>
    </source>
</evidence>